<organism evidence="1">
    <name type="scientific">Micrurus spixii</name>
    <name type="common">Amazon coral snake</name>
    <dbReference type="NCBI Taxonomy" id="129469"/>
    <lineage>
        <taxon>Eukaryota</taxon>
        <taxon>Metazoa</taxon>
        <taxon>Chordata</taxon>
        <taxon>Craniata</taxon>
        <taxon>Vertebrata</taxon>
        <taxon>Euteleostomi</taxon>
        <taxon>Lepidosauria</taxon>
        <taxon>Squamata</taxon>
        <taxon>Bifurcata</taxon>
        <taxon>Unidentata</taxon>
        <taxon>Episquamata</taxon>
        <taxon>Toxicofera</taxon>
        <taxon>Serpentes</taxon>
        <taxon>Colubroidea</taxon>
        <taxon>Elapidae</taxon>
        <taxon>Elapinae</taxon>
        <taxon>Micrurus</taxon>
    </lineage>
</organism>
<name>A0A2D4LMY8_9SAUR</name>
<protein>
    <submittedName>
        <fullName evidence="1">Uncharacterized protein</fullName>
    </submittedName>
</protein>
<reference evidence="1" key="1">
    <citation type="submission" date="2017-07" db="EMBL/GenBank/DDBJ databases">
        <authorList>
            <person name="Mikheyev A."/>
            <person name="Grau M."/>
        </authorList>
    </citation>
    <scope>NUCLEOTIDE SEQUENCE</scope>
    <source>
        <tissue evidence="1">Venom_gland</tissue>
    </source>
</reference>
<dbReference type="AlphaFoldDB" id="A0A2D4LMY8"/>
<dbReference type="EMBL" id="IACM01025528">
    <property type="protein sequence ID" value="LAB22340.1"/>
    <property type="molecule type" value="Transcribed_RNA"/>
</dbReference>
<sequence>MALSIGLSAYQNDCKMFMIHDYKGKCPSICCLGMLFSTLHFSYTKFCGMKFFKGRSFFFKKKIRSCHVLKQVGILNIHTYSAFYVSCYHPEKSYFHFVQLINIAA</sequence>
<proteinExistence type="predicted"/>
<evidence type="ECO:0000313" key="1">
    <source>
        <dbReference type="EMBL" id="LAB22340.1"/>
    </source>
</evidence>
<reference evidence="1" key="2">
    <citation type="submission" date="2017-11" db="EMBL/GenBank/DDBJ databases">
        <title>Coralsnake Venomics: Analyses of Venom Gland Transcriptomes and Proteomes of Six Brazilian Taxa.</title>
        <authorList>
            <person name="Aird S.D."/>
            <person name="Jorge da Silva N."/>
            <person name="Qiu L."/>
            <person name="Villar-Briones A."/>
            <person name="Aparecida-Saddi V."/>
            <person name="Campos-Telles M.P."/>
            <person name="Grau M."/>
            <person name="Mikheyev A.S."/>
        </authorList>
    </citation>
    <scope>NUCLEOTIDE SEQUENCE</scope>
    <source>
        <tissue evidence="1">Venom_gland</tissue>
    </source>
</reference>
<accession>A0A2D4LMY8</accession>